<protein>
    <submittedName>
        <fullName evidence="1">Uncharacterized protein</fullName>
    </submittedName>
</protein>
<proteinExistence type="predicted"/>
<reference evidence="1" key="1">
    <citation type="journal article" date="2013" name="PLoS ONE">
        <title>Metagenomic insights into the carbohydrate-active enzymes carried by the microorganisms adhering to solid digesta in the rumen of cows.</title>
        <authorList>
            <person name="Wang L."/>
            <person name="Hatem A."/>
            <person name="Catalyurek U.V."/>
            <person name="Morrison M."/>
            <person name="Yu Z."/>
        </authorList>
    </citation>
    <scope>NUCLEOTIDE SEQUENCE</scope>
</reference>
<accession>W0FH60</accession>
<name>W0FH60_9BACT</name>
<organism evidence="1">
    <name type="scientific">uncultured bacterium Contig643</name>
    <dbReference type="NCBI Taxonomy" id="1393602"/>
    <lineage>
        <taxon>Bacteria</taxon>
        <taxon>environmental samples</taxon>
    </lineage>
</organism>
<sequence>MRTAHSINLKEARDRCFADKLKGTCSVMVVQHHGCGSYKCPLYKPAGCGDWVRVEDGNEITLVPPEEYKCARNKSKKPEYSSWKITRVRNAE</sequence>
<evidence type="ECO:0000313" key="1">
    <source>
        <dbReference type="EMBL" id="AHF24051.1"/>
    </source>
</evidence>
<dbReference type="AlphaFoldDB" id="W0FH60"/>
<dbReference type="EMBL" id="KC246783">
    <property type="protein sequence ID" value="AHF24051.1"/>
    <property type="molecule type" value="Genomic_DNA"/>
</dbReference>